<dbReference type="InterPro" id="IPR010488">
    <property type="entry name" value="Zeta_toxin_domain"/>
</dbReference>
<dbReference type="Gene3D" id="3.40.50.300">
    <property type="entry name" value="P-loop containing nucleotide triphosphate hydrolases"/>
    <property type="match status" value="1"/>
</dbReference>
<dbReference type="EMBL" id="VSSQ01000131">
    <property type="protein sequence ID" value="MPL79916.1"/>
    <property type="molecule type" value="Genomic_DNA"/>
</dbReference>
<gene>
    <name evidence="4" type="ORF">SDC9_25804</name>
</gene>
<dbReference type="InterPro" id="IPR027417">
    <property type="entry name" value="P-loop_NTPase"/>
</dbReference>
<evidence type="ECO:0000256" key="2">
    <source>
        <dbReference type="ARBA" id="ARBA00022840"/>
    </source>
</evidence>
<accession>A0A644ULH6</accession>
<protein>
    <recommendedName>
        <fullName evidence="3">Zeta toxin domain-containing protein</fullName>
    </recommendedName>
</protein>
<dbReference type="GO" id="GO:0005524">
    <property type="term" value="F:ATP binding"/>
    <property type="evidence" value="ECO:0007669"/>
    <property type="project" value="UniProtKB-KW"/>
</dbReference>
<dbReference type="PANTHER" id="PTHR39206">
    <property type="entry name" value="SLL8004 PROTEIN"/>
    <property type="match status" value="1"/>
</dbReference>
<feature type="domain" description="Zeta toxin" evidence="3">
    <location>
        <begin position="2"/>
        <end position="128"/>
    </location>
</feature>
<dbReference type="SUPFAM" id="SSF52540">
    <property type="entry name" value="P-loop containing nucleoside triphosphate hydrolases"/>
    <property type="match status" value="1"/>
</dbReference>
<sequence length="193" mass="22135">MPNLYIISGCNGAGKTTASYTILPEMLDCKEFVNADEIARGISPFKPESVSIQAGKIMIERMDNLMSNGTDFAIETTLATRIYAKIIKYAQERGYRVTLLFFWLSMPNLAVERVKMRVASGGHNIEEKTIRRRYDIGIKNLFSLYIPLCEYWMIINNSTIPQELIAEGGKNMEPKIYNKPTYNKLINYERIRD</sequence>
<proteinExistence type="predicted"/>
<comment type="caution">
    <text evidence="4">The sequence shown here is derived from an EMBL/GenBank/DDBJ whole genome shotgun (WGS) entry which is preliminary data.</text>
</comment>
<dbReference type="GO" id="GO:0016301">
    <property type="term" value="F:kinase activity"/>
    <property type="evidence" value="ECO:0007669"/>
    <property type="project" value="InterPro"/>
</dbReference>
<dbReference type="Pfam" id="PF06414">
    <property type="entry name" value="Zeta_toxin"/>
    <property type="match status" value="1"/>
</dbReference>
<keyword evidence="2" id="KW-0067">ATP-binding</keyword>
<keyword evidence="1" id="KW-0547">Nucleotide-binding</keyword>
<organism evidence="4">
    <name type="scientific">bioreactor metagenome</name>
    <dbReference type="NCBI Taxonomy" id="1076179"/>
    <lineage>
        <taxon>unclassified sequences</taxon>
        <taxon>metagenomes</taxon>
        <taxon>ecological metagenomes</taxon>
    </lineage>
</organism>
<name>A0A644ULH6_9ZZZZ</name>
<evidence type="ECO:0000256" key="1">
    <source>
        <dbReference type="ARBA" id="ARBA00022741"/>
    </source>
</evidence>
<dbReference type="PANTHER" id="PTHR39206:SF1">
    <property type="entry name" value="SLL8004 PROTEIN"/>
    <property type="match status" value="1"/>
</dbReference>
<evidence type="ECO:0000259" key="3">
    <source>
        <dbReference type="Pfam" id="PF06414"/>
    </source>
</evidence>
<dbReference type="AlphaFoldDB" id="A0A644ULH6"/>
<evidence type="ECO:0000313" key="4">
    <source>
        <dbReference type="EMBL" id="MPL79916.1"/>
    </source>
</evidence>
<reference evidence="4" key="1">
    <citation type="submission" date="2019-08" db="EMBL/GenBank/DDBJ databases">
        <authorList>
            <person name="Kucharzyk K."/>
            <person name="Murdoch R.W."/>
            <person name="Higgins S."/>
            <person name="Loffler F."/>
        </authorList>
    </citation>
    <scope>NUCLEOTIDE SEQUENCE</scope>
</reference>